<evidence type="ECO:0000313" key="4">
    <source>
        <dbReference type="EMBL" id="KAH0575465.1"/>
    </source>
</evidence>
<reference evidence="3 4" key="1">
    <citation type="journal article" date="2014" name="PLoS Genet.">
        <title>The Genome of Spironucleus salmonicida Highlights a Fish Pathogen Adapted to Fluctuating Environments.</title>
        <authorList>
            <person name="Xu F."/>
            <person name="Jerlstrom-Hultqvist J."/>
            <person name="Einarsson E."/>
            <person name="Astvaldsson A."/>
            <person name="Svard S.G."/>
            <person name="Andersson J.O."/>
        </authorList>
    </citation>
    <scope>NUCLEOTIDE SEQUENCE</scope>
    <source>
        <strain evidence="4">ATCC 50377</strain>
    </source>
</reference>
<dbReference type="InterPro" id="IPR052299">
    <property type="entry name" value="CEP76"/>
</dbReference>
<sequence>MNIQNFFTPDKIQEIFQTLQINPQTDPIVAEQRIQQYLITQNLSQQFLQTKALQQIQQSNQPQMHSQAISQLEFATRYDAITQQHVQTQLQFEVTGASDFNTSEEGIMSIHVRAGAGRASTKSVKAAQNPAFQSQKLIISLSQESLQISQIWQILQFSTLQICIVQRRSDGASWAFGVGEYDFSDYFERLAMGVQNEIVTMKINSIGEKDSIVGQISFRISFLGIVGDLNKDQLLTSVIQYKASIVNNEERFKQISAVYYNDFNNSIKSSRRKIFVPLHLLRDDGKMVPSVSLIQPIYSKQLNTAQKCYRFTNLFPSAVIAQHSALYKQQGIWCRPFVTLSRGTGTEEDKAVLLCSLLRGLSMPAFVAVGCTHENFAFICVLVIFDKMVQIYYQEEIFYLRFAADGTYELYDFTNSAKNLNTLKKFNIQQIDAIFNDQDIFTNFQANNAQIDITQTAETISLTGIQFFLSSASLWKRFDPELINALLLTSEHPPRVIPFDPQAAELCADSLEQKIWQLIAARRADVGLQTPRCEPLARLLGQTLPAFELEQLTGMITGTEQFKLTCKNYVENGEILLAFPLQISGPLRFHAPSVFRAIVSQEEGRKAIEAIGEDLRMGLRVFVEGYCETICSVWVIVGSVFKRYQ</sequence>
<name>V6LBY3_9EUKA</name>
<feature type="domain" description="CEP76/DRC7 peptidase-like" evidence="2">
    <location>
        <begin position="332"/>
        <end position="478"/>
    </location>
</feature>
<dbReference type="AlphaFoldDB" id="V6LBY3"/>
<dbReference type="InterPro" id="IPR056290">
    <property type="entry name" value="CEPT76/DRC7_peptidase-like_dom"/>
</dbReference>
<reference evidence="4" key="2">
    <citation type="submission" date="2020-12" db="EMBL/GenBank/DDBJ databases">
        <title>New Spironucleus salmonicida genome in near-complete chromosomes.</title>
        <authorList>
            <person name="Xu F."/>
            <person name="Kurt Z."/>
            <person name="Jimenez-Gonzalez A."/>
            <person name="Astvaldsson A."/>
            <person name="Andersson J.O."/>
            <person name="Svard S.G."/>
        </authorList>
    </citation>
    <scope>NUCLEOTIDE SEQUENCE</scope>
    <source>
        <strain evidence="4">ATCC 50377</strain>
    </source>
</reference>
<protein>
    <submittedName>
        <fullName evidence="4">Centrosomal protein</fullName>
    </submittedName>
</protein>
<dbReference type="Proteomes" id="UP000018208">
    <property type="component" value="Unassembled WGS sequence"/>
</dbReference>
<evidence type="ECO:0000313" key="3">
    <source>
        <dbReference type="EMBL" id="EST41728.1"/>
    </source>
</evidence>
<gene>
    <name evidence="3" type="ORF">SS50377_18814</name>
    <name evidence="4" type="ORF">SS50377_23098</name>
</gene>
<proteinExistence type="predicted"/>
<evidence type="ECO:0000313" key="5">
    <source>
        <dbReference type="Proteomes" id="UP000018208"/>
    </source>
</evidence>
<dbReference type="VEuPathDB" id="GiardiaDB:SS50377_23098"/>
<dbReference type="OrthoDB" id="5527234at2759"/>
<evidence type="ECO:0000259" key="2">
    <source>
        <dbReference type="Pfam" id="PF24656"/>
    </source>
</evidence>
<keyword evidence="5" id="KW-1185">Reference proteome</keyword>
<dbReference type="InterPro" id="IPR056288">
    <property type="entry name" value="CEP76_C"/>
</dbReference>
<dbReference type="EMBL" id="AUWU02000003">
    <property type="protein sequence ID" value="KAH0575465.1"/>
    <property type="molecule type" value="Genomic_DNA"/>
</dbReference>
<dbReference type="PANTHER" id="PTHR46436">
    <property type="entry name" value="CENTROSOMAL PROTEIN OF 76 KDA"/>
    <property type="match status" value="1"/>
</dbReference>
<accession>V6LBY3</accession>
<dbReference type="EMBL" id="KI546168">
    <property type="protein sequence ID" value="EST41728.1"/>
    <property type="molecule type" value="Genomic_DNA"/>
</dbReference>
<feature type="domain" description="Centrosomal protein of 76 kDa C-terminal" evidence="1">
    <location>
        <begin position="505"/>
        <end position="640"/>
    </location>
</feature>
<evidence type="ECO:0000259" key="1">
    <source>
        <dbReference type="Pfam" id="PF24652"/>
    </source>
</evidence>
<dbReference type="Pfam" id="PF24656">
    <property type="entry name" value="CEPT76_peptidase"/>
    <property type="match status" value="1"/>
</dbReference>
<dbReference type="Pfam" id="PF24652">
    <property type="entry name" value="CEP76_C"/>
    <property type="match status" value="1"/>
</dbReference>
<dbReference type="PANTHER" id="PTHR46436:SF1">
    <property type="entry name" value="CENTROSOMAL PROTEIN OF 76 KDA"/>
    <property type="match status" value="1"/>
</dbReference>
<organism evidence="3">
    <name type="scientific">Spironucleus salmonicida</name>
    <dbReference type="NCBI Taxonomy" id="348837"/>
    <lineage>
        <taxon>Eukaryota</taxon>
        <taxon>Metamonada</taxon>
        <taxon>Diplomonadida</taxon>
        <taxon>Hexamitidae</taxon>
        <taxon>Hexamitinae</taxon>
        <taxon>Spironucleus</taxon>
    </lineage>
</organism>